<evidence type="ECO:0000313" key="3">
    <source>
        <dbReference type="Proteomes" id="UP001371218"/>
    </source>
</evidence>
<protein>
    <submittedName>
        <fullName evidence="2">Uncharacterized protein</fullName>
    </submittedName>
</protein>
<comment type="caution">
    <text evidence="2">The sequence shown here is derived from an EMBL/GenBank/DDBJ whole genome shotgun (WGS) entry which is preliminary data.</text>
</comment>
<keyword evidence="3" id="KW-1185">Reference proteome</keyword>
<sequence>MLKAVVDDEEDDEDDEEGRSRRRKKKSAGGCGGGAEGDGCDEMEQMKEEILAECRTWLMSQLQLLRER</sequence>
<name>A0ABU9BZD6_9BURK</name>
<dbReference type="EMBL" id="JBBUTG010000029">
    <property type="protein sequence ID" value="MEK8034484.1"/>
    <property type="molecule type" value="Genomic_DNA"/>
</dbReference>
<feature type="compositionally biased region" description="Acidic residues" evidence="1">
    <location>
        <begin position="7"/>
        <end position="17"/>
    </location>
</feature>
<reference evidence="2 3" key="1">
    <citation type="submission" date="2024-04" db="EMBL/GenBank/DDBJ databases">
        <title>Novel species of the genus Ideonella isolated from streams.</title>
        <authorList>
            <person name="Lu H."/>
        </authorList>
    </citation>
    <scope>NUCLEOTIDE SEQUENCE [LARGE SCALE GENOMIC DNA]</scope>
    <source>
        <strain evidence="2 3">DXS29W</strain>
    </source>
</reference>
<dbReference type="RefSeq" id="WP_341428929.1">
    <property type="nucleotide sequence ID" value="NZ_JBBUTG010000029.1"/>
</dbReference>
<proteinExistence type="predicted"/>
<organism evidence="2 3">
    <name type="scientific">Ideonella lacteola</name>
    <dbReference type="NCBI Taxonomy" id="2984193"/>
    <lineage>
        <taxon>Bacteria</taxon>
        <taxon>Pseudomonadati</taxon>
        <taxon>Pseudomonadota</taxon>
        <taxon>Betaproteobacteria</taxon>
        <taxon>Burkholderiales</taxon>
        <taxon>Sphaerotilaceae</taxon>
        <taxon>Ideonella</taxon>
    </lineage>
</organism>
<feature type="region of interest" description="Disordered" evidence="1">
    <location>
        <begin position="1"/>
        <end position="42"/>
    </location>
</feature>
<evidence type="ECO:0000313" key="2">
    <source>
        <dbReference type="EMBL" id="MEK8034484.1"/>
    </source>
</evidence>
<accession>A0ABU9BZD6</accession>
<gene>
    <name evidence="2" type="ORF">AACH06_26950</name>
</gene>
<evidence type="ECO:0000256" key="1">
    <source>
        <dbReference type="SAM" id="MobiDB-lite"/>
    </source>
</evidence>
<dbReference type="Proteomes" id="UP001371218">
    <property type="component" value="Unassembled WGS sequence"/>
</dbReference>